<protein>
    <recommendedName>
        <fullName evidence="4">Tetratricopeptide repeat-containing protein</fullName>
    </recommendedName>
</protein>
<accession>A0A1I4YKN6</accession>
<organism evidence="2 3">
    <name type="scientific">Bizionia echini</name>
    <dbReference type="NCBI Taxonomy" id="649333"/>
    <lineage>
        <taxon>Bacteria</taxon>
        <taxon>Pseudomonadati</taxon>
        <taxon>Bacteroidota</taxon>
        <taxon>Flavobacteriia</taxon>
        <taxon>Flavobacteriales</taxon>
        <taxon>Flavobacteriaceae</taxon>
        <taxon>Bizionia</taxon>
    </lineage>
</organism>
<dbReference type="InterPro" id="IPR019734">
    <property type="entry name" value="TPR_rpt"/>
</dbReference>
<dbReference type="SMART" id="SM00028">
    <property type="entry name" value="TPR"/>
    <property type="match status" value="3"/>
</dbReference>
<reference evidence="3" key="1">
    <citation type="submission" date="2016-10" db="EMBL/GenBank/DDBJ databases">
        <authorList>
            <person name="Varghese N."/>
            <person name="Submissions S."/>
        </authorList>
    </citation>
    <scope>NUCLEOTIDE SEQUENCE [LARGE SCALE GENOMIC DNA]</scope>
    <source>
        <strain evidence="3">DSM 23925</strain>
    </source>
</reference>
<sequence>MFAIDSLANNNLVLKYQDRINTLLKTFPEKENKEKKEQKRIKFIYDEIHSAFFNKYKLDSYFNDLFEDGTYNCVTASALYAYAFDELQIPYHIKETPTHVFIIAYPETYKIYLETTVPGEYGFIVPKESEIIKVIDELISYKLITKEEVLKKGYMKFYEDLYYGHEFVNKNALVGMQYYNRGLSYLDIEDYDKAINNLRKSKIFFSSPLIKPIIKTIMFDKINELEFNSFEDIDYLLELIAIANYPEDYSLKNLESSLFKLVNHDDNTNEFIEASVEKFNTIKEDDVRNTALEFLYEYLAKQAGTDENLDDALKYSDKIINLNPNSKIAQKIIEYVCFKKIALSTLNKATLNELENNVDKYPFIKSNNRYHIALAHLYGNISLDSFGDKDIESAHLYLKKLEDLLDNNDITNEISKKLISNLYTKAGNYYYYKEQHKSAFTIYSKGLSYAPNDHELNKRAKWSKEEL</sequence>
<dbReference type="Proteomes" id="UP000198705">
    <property type="component" value="Unassembled WGS sequence"/>
</dbReference>
<feature type="repeat" description="TPR" evidence="1">
    <location>
        <begin position="420"/>
        <end position="453"/>
    </location>
</feature>
<evidence type="ECO:0000256" key="1">
    <source>
        <dbReference type="PROSITE-ProRule" id="PRU00339"/>
    </source>
</evidence>
<dbReference type="PROSITE" id="PS50005">
    <property type="entry name" value="TPR"/>
    <property type="match status" value="1"/>
</dbReference>
<gene>
    <name evidence="2" type="ORF">SAMN04487989_10183</name>
</gene>
<dbReference type="AlphaFoldDB" id="A0A1I4YKN6"/>
<keyword evidence="1" id="KW-0802">TPR repeat</keyword>
<dbReference type="InterPro" id="IPR011990">
    <property type="entry name" value="TPR-like_helical_dom_sf"/>
</dbReference>
<evidence type="ECO:0000313" key="2">
    <source>
        <dbReference type="EMBL" id="SFN38547.1"/>
    </source>
</evidence>
<keyword evidence="3" id="KW-1185">Reference proteome</keyword>
<evidence type="ECO:0008006" key="4">
    <source>
        <dbReference type="Google" id="ProtNLM"/>
    </source>
</evidence>
<dbReference type="EMBL" id="FOVN01000001">
    <property type="protein sequence ID" value="SFN38547.1"/>
    <property type="molecule type" value="Genomic_DNA"/>
</dbReference>
<dbReference type="SUPFAM" id="SSF48452">
    <property type="entry name" value="TPR-like"/>
    <property type="match status" value="2"/>
</dbReference>
<evidence type="ECO:0000313" key="3">
    <source>
        <dbReference type="Proteomes" id="UP000198705"/>
    </source>
</evidence>
<name>A0A1I4YKN6_9FLAO</name>
<dbReference type="Gene3D" id="1.25.40.10">
    <property type="entry name" value="Tetratricopeptide repeat domain"/>
    <property type="match status" value="1"/>
</dbReference>
<proteinExistence type="predicted"/>